<evidence type="ECO:0000256" key="1">
    <source>
        <dbReference type="SAM" id="Phobius"/>
    </source>
</evidence>
<comment type="caution">
    <text evidence="2">The sequence shown here is derived from an EMBL/GenBank/DDBJ whole genome shotgun (WGS) entry which is preliminary data.</text>
</comment>
<dbReference type="RefSeq" id="WP_149637309.1">
    <property type="nucleotide sequence ID" value="NZ_VNIP01000013.1"/>
</dbReference>
<protein>
    <submittedName>
        <fullName evidence="2">Uncharacterized protein</fullName>
    </submittedName>
</protein>
<feature type="transmembrane region" description="Helical" evidence="1">
    <location>
        <begin position="12"/>
        <end position="32"/>
    </location>
</feature>
<keyword evidence="1" id="KW-0812">Transmembrane</keyword>
<name>A0A5B0VSB2_RHITR</name>
<dbReference type="Proteomes" id="UP000323608">
    <property type="component" value="Unassembled WGS sequence"/>
</dbReference>
<keyword evidence="1" id="KW-0472">Membrane</keyword>
<sequence length="69" mass="7619">MTDRVSSFGRHLFGLSLATIAAIVIVVIWEYGLDYLDGTPFEELRYVIFGIAAIGLLSGLNSVMPKLMR</sequence>
<keyword evidence="1" id="KW-1133">Transmembrane helix</keyword>
<proteinExistence type="predicted"/>
<dbReference type="OrthoDB" id="8403200at2"/>
<dbReference type="AlphaFoldDB" id="A0A5B0VSB2"/>
<dbReference type="EMBL" id="VNIP01000013">
    <property type="protein sequence ID" value="KAA1177188.1"/>
    <property type="molecule type" value="Genomic_DNA"/>
</dbReference>
<organism evidence="2 3">
    <name type="scientific">Rhizobium tropici</name>
    <dbReference type="NCBI Taxonomy" id="398"/>
    <lineage>
        <taxon>Bacteria</taxon>
        <taxon>Pseudomonadati</taxon>
        <taxon>Pseudomonadota</taxon>
        <taxon>Alphaproteobacteria</taxon>
        <taxon>Hyphomicrobiales</taxon>
        <taxon>Rhizobiaceae</taxon>
        <taxon>Rhizobium/Agrobacterium group</taxon>
        <taxon>Rhizobium</taxon>
    </lineage>
</organism>
<evidence type="ECO:0000313" key="2">
    <source>
        <dbReference type="EMBL" id="KAA1177188.1"/>
    </source>
</evidence>
<reference evidence="2 3" key="1">
    <citation type="submission" date="2019-07" db="EMBL/GenBank/DDBJ databases">
        <title>The Draft Genome Sequence of Rhizobium tropici SARCC-755 Associated with Superior Nodulation on Pigeonpea (Cajanus cajan (L.) Millsp.).</title>
        <authorList>
            <person name="Bopape F.L."/>
            <person name="Hassen A.I."/>
            <person name="Swanevelder Z.H."/>
            <person name="Gwata E.T."/>
        </authorList>
    </citation>
    <scope>NUCLEOTIDE SEQUENCE [LARGE SCALE GENOMIC DNA]</scope>
    <source>
        <strain evidence="2 3">SARCC-755</strain>
    </source>
</reference>
<accession>A0A5B0VSB2</accession>
<evidence type="ECO:0000313" key="3">
    <source>
        <dbReference type="Proteomes" id="UP000323608"/>
    </source>
</evidence>
<feature type="transmembrane region" description="Helical" evidence="1">
    <location>
        <begin position="44"/>
        <end position="64"/>
    </location>
</feature>
<gene>
    <name evidence="2" type="ORF">FP026_25135</name>
</gene>